<dbReference type="PROSITE" id="PS51031">
    <property type="entry name" value="BESS"/>
    <property type="match status" value="1"/>
</dbReference>
<evidence type="ECO:0000313" key="6">
    <source>
        <dbReference type="Proteomes" id="UP001549921"/>
    </source>
</evidence>
<evidence type="ECO:0008006" key="7">
    <source>
        <dbReference type="Google" id="ProtNLM"/>
    </source>
</evidence>
<dbReference type="PANTHER" id="PTHR12243">
    <property type="entry name" value="MADF DOMAIN TRANSCRIPTION FACTOR"/>
    <property type="match status" value="1"/>
</dbReference>
<sequence length="225" mass="26670">MKKDTTRFIAEVHARPAIWQLKHPHHKFKNIVKMLWDEVHSQFPEFELSQLKKKWKNLKDTYRKELKKNPQMHTSDPNSTYKSQWHYFHDLDFLKDECRDLIEGEEEEKSNASDSEIQENFADVATAILVSPSDSPTNQLEFSSDYGEVERKIPRLTPRSAPRPNSERKSDDYHFLMSILPEMKKLHPIQKMRLRTKINQALMEEMTLAMYGDPLNLESIQKKEN</sequence>
<gene>
    <name evidence="5" type="ORF">ABMA28_007991</name>
</gene>
<dbReference type="Proteomes" id="UP001549921">
    <property type="component" value="Unassembled WGS sequence"/>
</dbReference>
<comment type="caution">
    <text evidence="5">The sequence shown here is derived from an EMBL/GenBank/DDBJ whole genome shotgun (WGS) entry which is preliminary data.</text>
</comment>
<feature type="domain" description="MADF" evidence="3">
    <location>
        <begin position="7"/>
        <end position="99"/>
    </location>
</feature>
<dbReference type="SMART" id="SM00595">
    <property type="entry name" value="MADF"/>
    <property type="match status" value="1"/>
</dbReference>
<dbReference type="AlphaFoldDB" id="A0ABD0SKB9"/>
<dbReference type="InterPro" id="IPR006578">
    <property type="entry name" value="MADF-dom"/>
</dbReference>
<organism evidence="5 6">
    <name type="scientific">Loxostege sticticalis</name>
    <name type="common">Beet webworm moth</name>
    <dbReference type="NCBI Taxonomy" id="481309"/>
    <lineage>
        <taxon>Eukaryota</taxon>
        <taxon>Metazoa</taxon>
        <taxon>Ecdysozoa</taxon>
        <taxon>Arthropoda</taxon>
        <taxon>Hexapoda</taxon>
        <taxon>Insecta</taxon>
        <taxon>Pterygota</taxon>
        <taxon>Neoptera</taxon>
        <taxon>Endopterygota</taxon>
        <taxon>Lepidoptera</taxon>
        <taxon>Glossata</taxon>
        <taxon>Ditrysia</taxon>
        <taxon>Pyraloidea</taxon>
        <taxon>Crambidae</taxon>
        <taxon>Pyraustinae</taxon>
        <taxon>Loxostege</taxon>
    </lineage>
</organism>
<reference evidence="5 6" key="1">
    <citation type="submission" date="2024-06" db="EMBL/GenBank/DDBJ databases">
        <title>A chromosome-level genome assembly of beet webworm, Loxostege sticticalis.</title>
        <authorList>
            <person name="Zhang Y."/>
        </authorList>
    </citation>
    <scope>NUCLEOTIDE SEQUENCE [LARGE SCALE GENOMIC DNA]</scope>
    <source>
        <strain evidence="5">AQ028</strain>
        <tissue evidence="5">Male pupae</tissue>
    </source>
</reference>
<evidence type="ECO:0000259" key="3">
    <source>
        <dbReference type="PROSITE" id="PS51029"/>
    </source>
</evidence>
<dbReference type="PROSITE" id="PS51029">
    <property type="entry name" value="MADF"/>
    <property type="match status" value="1"/>
</dbReference>
<name>A0ABD0SKB9_LOXSC</name>
<dbReference type="Pfam" id="PF02944">
    <property type="entry name" value="BESS"/>
    <property type="match status" value="1"/>
</dbReference>
<dbReference type="EMBL" id="JBEDNZ010000020">
    <property type="protein sequence ID" value="KAL0819996.1"/>
    <property type="molecule type" value="Genomic_DNA"/>
</dbReference>
<dbReference type="PANTHER" id="PTHR12243:SF67">
    <property type="entry name" value="COREPRESSOR OF PANGOLIN, ISOFORM A-RELATED"/>
    <property type="match status" value="1"/>
</dbReference>
<dbReference type="GO" id="GO:0005634">
    <property type="term" value="C:nucleus"/>
    <property type="evidence" value="ECO:0007669"/>
    <property type="project" value="UniProtKB-SubCell"/>
</dbReference>
<feature type="region of interest" description="Disordered" evidence="2">
    <location>
        <begin position="135"/>
        <end position="170"/>
    </location>
</feature>
<evidence type="ECO:0000256" key="1">
    <source>
        <dbReference type="PROSITE-ProRule" id="PRU00371"/>
    </source>
</evidence>
<dbReference type="InterPro" id="IPR004210">
    <property type="entry name" value="BESS_motif"/>
</dbReference>
<keyword evidence="1" id="KW-0539">Nucleus</keyword>
<dbReference type="Pfam" id="PF10545">
    <property type="entry name" value="MADF_DNA_bdg"/>
    <property type="match status" value="1"/>
</dbReference>
<comment type="subcellular location">
    <subcellularLocation>
        <location evidence="1">Nucleus</location>
    </subcellularLocation>
</comment>
<evidence type="ECO:0000313" key="5">
    <source>
        <dbReference type="EMBL" id="KAL0819996.1"/>
    </source>
</evidence>
<feature type="domain" description="BESS" evidence="4">
    <location>
        <begin position="169"/>
        <end position="208"/>
    </location>
</feature>
<accession>A0ABD0SKB9</accession>
<evidence type="ECO:0000256" key="2">
    <source>
        <dbReference type="SAM" id="MobiDB-lite"/>
    </source>
</evidence>
<dbReference type="InterPro" id="IPR039353">
    <property type="entry name" value="TF_Adf1"/>
</dbReference>
<evidence type="ECO:0000259" key="4">
    <source>
        <dbReference type="PROSITE" id="PS51031"/>
    </source>
</evidence>
<proteinExistence type="predicted"/>
<protein>
    <recommendedName>
        <fullName evidence="7">MADF domain-containing protein</fullName>
    </recommendedName>
</protein>